<dbReference type="InterPro" id="IPR000847">
    <property type="entry name" value="LysR_HTH_N"/>
</dbReference>
<dbReference type="PANTHER" id="PTHR30346:SF28">
    <property type="entry name" value="HTH-TYPE TRANSCRIPTIONAL REGULATOR CYNR"/>
    <property type="match status" value="1"/>
</dbReference>
<evidence type="ECO:0000256" key="2">
    <source>
        <dbReference type="ARBA" id="ARBA00023015"/>
    </source>
</evidence>
<keyword evidence="7" id="KW-1185">Reference proteome</keyword>
<dbReference type="Gene3D" id="3.40.190.290">
    <property type="match status" value="1"/>
</dbReference>
<evidence type="ECO:0000256" key="4">
    <source>
        <dbReference type="ARBA" id="ARBA00023163"/>
    </source>
</evidence>
<dbReference type="GO" id="GO:0003677">
    <property type="term" value="F:DNA binding"/>
    <property type="evidence" value="ECO:0007669"/>
    <property type="project" value="UniProtKB-KW"/>
</dbReference>
<dbReference type="RefSeq" id="WP_073328580.1">
    <property type="nucleotide sequence ID" value="NZ_FQTT01000009.1"/>
</dbReference>
<accession>A0A1M4RXT3</accession>
<feature type="domain" description="HTH lysR-type" evidence="5">
    <location>
        <begin position="1"/>
        <end position="58"/>
    </location>
</feature>
<dbReference type="PRINTS" id="PR00039">
    <property type="entry name" value="HTHLYSR"/>
</dbReference>
<reference evidence="7" key="1">
    <citation type="submission" date="2016-09" db="EMBL/GenBank/DDBJ databases">
        <authorList>
            <person name="Strepis N."/>
        </authorList>
    </citation>
    <scope>NUCLEOTIDE SEQUENCE [LARGE SCALE GENOMIC DNA]</scope>
</reference>
<protein>
    <submittedName>
        <fullName evidence="6">Transcription regulator hth lysr</fullName>
    </submittedName>
</protein>
<dbReference type="FunFam" id="1.10.10.10:FF:000001">
    <property type="entry name" value="LysR family transcriptional regulator"/>
    <property type="match status" value="1"/>
</dbReference>
<evidence type="ECO:0000256" key="3">
    <source>
        <dbReference type="ARBA" id="ARBA00023125"/>
    </source>
</evidence>
<comment type="similarity">
    <text evidence="1">Belongs to the LysR transcriptional regulatory family.</text>
</comment>
<organism evidence="6 7">
    <name type="scientific">Actinomyces glycerinitolerans</name>
    <dbReference type="NCBI Taxonomy" id="1892869"/>
    <lineage>
        <taxon>Bacteria</taxon>
        <taxon>Bacillati</taxon>
        <taxon>Actinomycetota</taxon>
        <taxon>Actinomycetes</taxon>
        <taxon>Actinomycetales</taxon>
        <taxon>Actinomycetaceae</taxon>
        <taxon>Actinomyces</taxon>
    </lineage>
</organism>
<dbReference type="InterPro" id="IPR036388">
    <property type="entry name" value="WH-like_DNA-bd_sf"/>
</dbReference>
<dbReference type="SUPFAM" id="SSF53850">
    <property type="entry name" value="Periplasmic binding protein-like II"/>
    <property type="match status" value="1"/>
</dbReference>
<dbReference type="GO" id="GO:0032993">
    <property type="term" value="C:protein-DNA complex"/>
    <property type="evidence" value="ECO:0007669"/>
    <property type="project" value="TreeGrafter"/>
</dbReference>
<keyword evidence="3" id="KW-0238">DNA-binding</keyword>
<keyword evidence="4" id="KW-0804">Transcription</keyword>
<gene>
    <name evidence="6" type="ORF">ACGLYG10_1014</name>
</gene>
<dbReference type="Pfam" id="PF03466">
    <property type="entry name" value="LysR_substrate"/>
    <property type="match status" value="1"/>
</dbReference>
<dbReference type="GO" id="GO:0003700">
    <property type="term" value="F:DNA-binding transcription factor activity"/>
    <property type="evidence" value="ECO:0007669"/>
    <property type="project" value="InterPro"/>
</dbReference>
<dbReference type="AlphaFoldDB" id="A0A1M4RXT3"/>
<dbReference type="STRING" id="1892869.ACGLYG10_1014"/>
<evidence type="ECO:0000313" key="7">
    <source>
        <dbReference type="Proteomes" id="UP000184291"/>
    </source>
</evidence>
<dbReference type="InterPro" id="IPR005119">
    <property type="entry name" value="LysR_subst-bd"/>
</dbReference>
<dbReference type="OrthoDB" id="3181812at2"/>
<sequence>MDTERCKEFVVLAQTRNFLEASNQLFIAQSSLSKHIKSLEKELGVTLFNRSTRHVELSPAGKLFLPYAKKIAHLDYELRRAIFNSSENEREVLDIGSIPVMAPYGITQLLARFEQDNISERLRLVEGDADELKRLLLKHKLELAFIRESGSGVGDGDREEFSTVPFTDDHLVAVLPRSHPLADTGRIRLGDLDGEEFLLLPKGTVMYSLIADACAAEGFVPQVRYQGSRAENILDLVSRGMGVSLLMRKPVLYLARDDVSIVDVDPTVTTRVKVYFRRDGELSPAAQKFLAYLPIYGDDAASRR</sequence>
<dbReference type="Pfam" id="PF00126">
    <property type="entry name" value="HTH_1"/>
    <property type="match status" value="1"/>
</dbReference>
<keyword evidence="2" id="KW-0805">Transcription regulation</keyword>
<dbReference type="PROSITE" id="PS50931">
    <property type="entry name" value="HTH_LYSR"/>
    <property type="match status" value="1"/>
</dbReference>
<proteinExistence type="inferred from homology"/>
<evidence type="ECO:0000313" key="6">
    <source>
        <dbReference type="EMBL" id="SHE24805.1"/>
    </source>
</evidence>
<evidence type="ECO:0000256" key="1">
    <source>
        <dbReference type="ARBA" id="ARBA00009437"/>
    </source>
</evidence>
<dbReference type="CDD" id="cd05466">
    <property type="entry name" value="PBP2_LTTR_substrate"/>
    <property type="match status" value="1"/>
</dbReference>
<evidence type="ECO:0000259" key="5">
    <source>
        <dbReference type="PROSITE" id="PS50931"/>
    </source>
</evidence>
<name>A0A1M4RXT3_9ACTO</name>
<dbReference type="PANTHER" id="PTHR30346">
    <property type="entry name" value="TRANSCRIPTIONAL DUAL REGULATOR HCAR-RELATED"/>
    <property type="match status" value="1"/>
</dbReference>
<dbReference type="EMBL" id="FQTT01000009">
    <property type="protein sequence ID" value="SHE24805.1"/>
    <property type="molecule type" value="Genomic_DNA"/>
</dbReference>
<dbReference type="Gene3D" id="1.10.10.10">
    <property type="entry name" value="Winged helix-like DNA-binding domain superfamily/Winged helix DNA-binding domain"/>
    <property type="match status" value="1"/>
</dbReference>
<dbReference type="SUPFAM" id="SSF46785">
    <property type="entry name" value="Winged helix' DNA-binding domain"/>
    <property type="match status" value="1"/>
</dbReference>
<dbReference type="InterPro" id="IPR036390">
    <property type="entry name" value="WH_DNA-bd_sf"/>
</dbReference>
<dbReference type="Proteomes" id="UP000184291">
    <property type="component" value="Unassembled WGS sequence"/>
</dbReference>